<reference evidence="2" key="1">
    <citation type="submission" date="2023-08" db="EMBL/GenBank/DDBJ databases">
        <authorList>
            <person name="Alioto T."/>
            <person name="Alioto T."/>
            <person name="Gomez Garrido J."/>
        </authorList>
    </citation>
    <scope>NUCLEOTIDE SEQUENCE</scope>
</reference>
<feature type="compositionally biased region" description="Polar residues" evidence="1">
    <location>
        <begin position="77"/>
        <end position="87"/>
    </location>
</feature>
<gene>
    <name evidence="2" type="ORF">OCTVUL_1B005381</name>
</gene>
<name>A0AA36AU93_OCTVU</name>
<feature type="region of interest" description="Disordered" evidence="1">
    <location>
        <begin position="77"/>
        <end position="100"/>
    </location>
</feature>
<dbReference type="AlphaFoldDB" id="A0AA36AU93"/>
<dbReference type="Proteomes" id="UP001162480">
    <property type="component" value="Chromosome 5"/>
</dbReference>
<accession>A0AA36AU93</accession>
<organism evidence="2 3">
    <name type="scientific">Octopus vulgaris</name>
    <name type="common">Common octopus</name>
    <dbReference type="NCBI Taxonomy" id="6645"/>
    <lineage>
        <taxon>Eukaryota</taxon>
        <taxon>Metazoa</taxon>
        <taxon>Spiralia</taxon>
        <taxon>Lophotrochozoa</taxon>
        <taxon>Mollusca</taxon>
        <taxon>Cephalopoda</taxon>
        <taxon>Coleoidea</taxon>
        <taxon>Octopodiformes</taxon>
        <taxon>Octopoda</taxon>
        <taxon>Incirrata</taxon>
        <taxon>Octopodidae</taxon>
        <taxon>Octopus</taxon>
    </lineage>
</organism>
<dbReference type="EMBL" id="OX597818">
    <property type="protein sequence ID" value="CAI9722418.1"/>
    <property type="molecule type" value="Genomic_DNA"/>
</dbReference>
<evidence type="ECO:0000313" key="3">
    <source>
        <dbReference type="Proteomes" id="UP001162480"/>
    </source>
</evidence>
<proteinExistence type="predicted"/>
<evidence type="ECO:0000313" key="2">
    <source>
        <dbReference type="EMBL" id="CAI9722418.1"/>
    </source>
</evidence>
<evidence type="ECO:0000256" key="1">
    <source>
        <dbReference type="SAM" id="MobiDB-lite"/>
    </source>
</evidence>
<protein>
    <submittedName>
        <fullName evidence="2">Uncharacterized protein</fullName>
    </submittedName>
</protein>
<sequence length="100" mass="11214">MFRTFSWTGHISGSFYPSLSSHWVENCTTDAQAGNLYRTSSLIADPNIQGKKLTHIANYRERATPFRTCSTIVINEPEQNPAGQSAIENAIRRKTKSLPQ</sequence>
<keyword evidence="3" id="KW-1185">Reference proteome</keyword>